<dbReference type="Proteomes" id="UP000316714">
    <property type="component" value="Unassembled WGS sequence"/>
</dbReference>
<name>A0A5C5VBZ3_9BACT</name>
<gene>
    <name evidence="1" type="ORF">KOR34_02500</name>
</gene>
<protein>
    <recommendedName>
        <fullName evidence="3">DUF1800 domain-containing protein</fullName>
    </recommendedName>
</protein>
<dbReference type="InterPro" id="IPR014917">
    <property type="entry name" value="DUF1800"/>
</dbReference>
<evidence type="ECO:0008006" key="3">
    <source>
        <dbReference type="Google" id="ProtNLM"/>
    </source>
</evidence>
<sequence length="449" mass="49176">MPANDQNVWAPYTPDESTPWNLQRVVHLHRRAAFAAPWGVLQRDLATGPQGAVDLLFEGGESTDFESMAETIGNAAMASGSPARLKAWWVYRMLMSPDPLGERLTLVWHNHFATSNRKVQDLTLMREQNDLLRSHARAPFGQLLASVVKHPAMLVWLDADSNRKGHPNENLARELLELFTLGVGNYTEQDVKAAARALTGWTVAGGRFAFREARHDAGEIDLLGDRGPLSGDELLERLLNHPATAKRLARRLCQAFLGENVGSQAAVEELADGLAARNLDVGWAVETILRSRLFFSDENMRSRVLGPSEYIVGAVRALELCAPPPSTLVLAEWASRMGQDLFYPPNVGGWSEGRAWLATRTVVARANFADSLTGGRAWRPAREPDIEDLLRRNGQPDSLQEGVAWLAKLLWGENANSVAARVAEAAKSSDAPLSNALALLLASPEHSLA</sequence>
<comment type="caution">
    <text evidence="1">The sequence shown here is derived from an EMBL/GenBank/DDBJ whole genome shotgun (WGS) entry which is preliminary data.</text>
</comment>
<organism evidence="1 2">
    <name type="scientific">Posidoniimonas corsicana</name>
    <dbReference type="NCBI Taxonomy" id="1938618"/>
    <lineage>
        <taxon>Bacteria</taxon>
        <taxon>Pseudomonadati</taxon>
        <taxon>Planctomycetota</taxon>
        <taxon>Planctomycetia</taxon>
        <taxon>Pirellulales</taxon>
        <taxon>Lacipirellulaceae</taxon>
        <taxon>Posidoniimonas</taxon>
    </lineage>
</organism>
<dbReference type="RefSeq" id="WP_146561468.1">
    <property type="nucleotide sequence ID" value="NZ_SIHJ01000001.1"/>
</dbReference>
<dbReference type="AlphaFoldDB" id="A0A5C5VBZ3"/>
<dbReference type="EMBL" id="SIHJ01000001">
    <property type="protein sequence ID" value="TWT35359.1"/>
    <property type="molecule type" value="Genomic_DNA"/>
</dbReference>
<dbReference type="OrthoDB" id="9772295at2"/>
<dbReference type="Pfam" id="PF08811">
    <property type="entry name" value="DUF1800"/>
    <property type="match status" value="1"/>
</dbReference>
<evidence type="ECO:0000313" key="2">
    <source>
        <dbReference type="Proteomes" id="UP000316714"/>
    </source>
</evidence>
<evidence type="ECO:0000313" key="1">
    <source>
        <dbReference type="EMBL" id="TWT35359.1"/>
    </source>
</evidence>
<accession>A0A5C5VBZ3</accession>
<keyword evidence="2" id="KW-1185">Reference proteome</keyword>
<reference evidence="1 2" key="1">
    <citation type="submission" date="2019-02" db="EMBL/GenBank/DDBJ databases">
        <title>Deep-cultivation of Planctomycetes and their phenomic and genomic characterization uncovers novel biology.</title>
        <authorList>
            <person name="Wiegand S."/>
            <person name="Jogler M."/>
            <person name="Boedeker C."/>
            <person name="Pinto D."/>
            <person name="Vollmers J."/>
            <person name="Rivas-Marin E."/>
            <person name="Kohn T."/>
            <person name="Peeters S.H."/>
            <person name="Heuer A."/>
            <person name="Rast P."/>
            <person name="Oberbeckmann S."/>
            <person name="Bunk B."/>
            <person name="Jeske O."/>
            <person name="Meyerdierks A."/>
            <person name="Storesund J.E."/>
            <person name="Kallscheuer N."/>
            <person name="Luecker S."/>
            <person name="Lage O.M."/>
            <person name="Pohl T."/>
            <person name="Merkel B.J."/>
            <person name="Hornburger P."/>
            <person name="Mueller R.-W."/>
            <person name="Bruemmer F."/>
            <person name="Labrenz M."/>
            <person name="Spormann A.M."/>
            <person name="Op Den Camp H."/>
            <person name="Overmann J."/>
            <person name="Amann R."/>
            <person name="Jetten M.S.M."/>
            <person name="Mascher T."/>
            <person name="Medema M.H."/>
            <person name="Devos D.P."/>
            <person name="Kaster A.-K."/>
            <person name="Ovreas L."/>
            <person name="Rohde M."/>
            <person name="Galperin M.Y."/>
            <person name="Jogler C."/>
        </authorList>
    </citation>
    <scope>NUCLEOTIDE SEQUENCE [LARGE SCALE GENOMIC DNA]</scope>
    <source>
        <strain evidence="1 2">KOR34</strain>
    </source>
</reference>
<proteinExistence type="predicted"/>